<feature type="domain" description="GST N-terminal" evidence="1">
    <location>
        <begin position="13"/>
        <end position="105"/>
    </location>
</feature>
<dbReference type="InterPro" id="IPR036249">
    <property type="entry name" value="Thioredoxin-like_sf"/>
</dbReference>
<organism evidence="2 3">
    <name type="scientific">Marasmius crinis-equi</name>
    <dbReference type="NCBI Taxonomy" id="585013"/>
    <lineage>
        <taxon>Eukaryota</taxon>
        <taxon>Fungi</taxon>
        <taxon>Dikarya</taxon>
        <taxon>Basidiomycota</taxon>
        <taxon>Agaricomycotina</taxon>
        <taxon>Agaricomycetes</taxon>
        <taxon>Agaricomycetidae</taxon>
        <taxon>Agaricales</taxon>
        <taxon>Marasmiineae</taxon>
        <taxon>Marasmiaceae</taxon>
        <taxon>Marasmius</taxon>
    </lineage>
</organism>
<dbReference type="Pfam" id="PF13409">
    <property type="entry name" value="GST_N_2"/>
    <property type="match status" value="1"/>
</dbReference>
<dbReference type="SUPFAM" id="SSF52833">
    <property type="entry name" value="Thioredoxin-like"/>
    <property type="match status" value="1"/>
</dbReference>
<accession>A0ABR3FXC6</accession>
<keyword evidence="3" id="KW-1185">Reference proteome</keyword>
<dbReference type="InterPro" id="IPR054416">
    <property type="entry name" value="GST_UstS-like_C"/>
</dbReference>
<dbReference type="EMBL" id="JBAHYK010000041">
    <property type="protein sequence ID" value="KAL0580045.1"/>
    <property type="molecule type" value="Genomic_DNA"/>
</dbReference>
<evidence type="ECO:0000313" key="3">
    <source>
        <dbReference type="Proteomes" id="UP001465976"/>
    </source>
</evidence>
<name>A0ABR3FXC6_9AGAR</name>
<sequence length="258" mass="29882">MTRPVPPIRFFDITSKLKTKAWSPNCWKIRYVLNYKNLPYETTWVEYPDIEPTCLQIGASPTSNSTPRYTLPVIQDESSSSGPGVVLSDSYKILQYLESQYPSTPEGALSLNPDPQRTRTFLSAFRKQLSALWAFAIPQEVGILTPRSEEYFRRTRQEIFGVRKLEELMPKGKEREVRWKKFEEDLGVVDSWVPRDGARVFVGGGGRPTYPDFVVSAIMIWCRTIWGEDSQEWRDISSWHGGRWGRLVEMLKEYETVK</sequence>
<evidence type="ECO:0000259" key="1">
    <source>
        <dbReference type="PROSITE" id="PS50404"/>
    </source>
</evidence>
<dbReference type="Gene3D" id="3.40.30.10">
    <property type="entry name" value="Glutaredoxin"/>
    <property type="match status" value="1"/>
</dbReference>
<reference evidence="2 3" key="1">
    <citation type="submission" date="2024-02" db="EMBL/GenBank/DDBJ databases">
        <title>A draft genome for the cacao thread blight pathogen Marasmius crinis-equi.</title>
        <authorList>
            <person name="Cohen S.P."/>
            <person name="Baruah I.K."/>
            <person name="Amoako-Attah I."/>
            <person name="Bukari Y."/>
            <person name="Meinhardt L.W."/>
            <person name="Bailey B.A."/>
        </authorList>
    </citation>
    <scope>NUCLEOTIDE SEQUENCE [LARGE SCALE GENOMIC DNA]</scope>
    <source>
        <strain evidence="2 3">GH-76</strain>
    </source>
</reference>
<dbReference type="InterPro" id="IPR004045">
    <property type="entry name" value="Glutathione_S-Trfase_N"/>
</dbReference>
<dbReference type="Pfam" id="PF22041">
    <property type="entry name" value="GST_C_7"/>
    <property type="match status" value="1"/>
</dbReference>
<dbReference type="PROSITE" id="PS50404">
    <property type="entry name" value="GST_NTER"/>
    <property type="match status" value="1"/>
</dbReference>
<dbReference type="Gene3D" id="1.20.1050.10">
    <property type="match status" value="1"/>
</dbReference>
<dbReference type="Proteomes" id="UP001465976">
    <property type="component" value="Unassembled WGS sequence"/>
</dbReference>
<evidence type="ECO:0000313" key="2">
    <source>
        <dbReference type="EMBL" id="KAL0580045.1"/>
    </source>
</evidence>
<gene>
    <name evidence="2" type="ORF">V5O48_001980</name>
</gene>
<proteinExistence type="predicted"/>
<comment type="caution">
    <text evidence="2">The sequence shown here is derived from an EMBL/GenBank/DDBJ whole genome shotgun (WGS) entry which is preliminary data.</text>
</comment>
<protein>
    <recommendedName>
        <fullName evidence="1">GST N-terminal domain-containing protein</fullName>
    </recommendedName>
</protein>